<dbReference type="EMBL" id="DXBY01000244">
    <property type="protein sequence ID" value="HIZ36910.1"/>
    <property type="molecule type" value="Genomic_DNA"/>
</dbReference>
<reference evidence="1" key="2">
    <citation type="submission" date="2021-04" db="EMBL/GenBank/DDBJ databases">
        <authorList>
            <person name="Gilroy R."/>
        </authorList>
    </citation>
    <scope>NUCLEOTIDE SEQUENCE</scope>
    <source>
        <strain evidence="1">ChiGjej4B4-7305</strain>
    </source>
</reference>
<evidence type="ECO:0000313" key="1">
    <source>
        <dbReference type="EMBL" id="HIZ36910.1"/>
    </source>
</evidence>
<sequence>MVTLPLSCLGTGASPSWGVRSVTSAFHIAGNGVPREHLSDRAHDSVQLRRVVPVRCGEEHIFADGAEWTKERTHVAATTNAASDSAGVRFGVKQGQVIQEFGYDDDVDSDLRSALEDATGTELVDEDYDDVTDAALVWWREDDGDAHDLTDLLVDTLTTLEDGGLIWVLTPKPGRPGHVAAPEVDEAARTAGLHSTSTISAAEHWSGFRLTTRGRGR</sequence>
<comment type="caution">
    <text evidence="1">The sequence shown here is derived from an EMBL/GenBank/DDBJ whole genome shotgun (WGS) entry which is preliminary data.</text>
</comment>
<organism evidence="1 2">
    <name type="scientific">Candidatus Ruania gallistercoris</name>
    <dbReference type="NCBI Taxonomy" id="2838746"/>
    <lineage>
        <taxon>Bacteria</taxon>
        <taxon>Bacillati</taxon>
        <taxon>Actinomycetota</taxon>
        <taxon>Actinomycetes</taxon>
        <taxon>Micrococcales</taxon>
        <taxon>Ruaniaceae</taxon>
        <taxon>Ruania</taxon>
    </lineage>
</organism>
<protein>
    <submittedName>
        <fullName evidence="1">DUF3052 domain-containing protein</fullName>
    </submittedName>
</protein>
<accession>A0A9D2EGC4</accession>
<name>A0A9D2EGC4_9MICO</name>
<dbReference type="AlphaFoldDB" id="A0A9D2EGC4"/>
<dbReference type="InterPro" id="IPR021412">
    <property type="entry name" value="DUF3052"/>
</dbReference>
<dbReference type="Pfam" id="PF11253">
    <property type="entry name" value="DUF3052"/>
    <property type="match status" value="1"/>
</dbReference>
<evidence type="ECO:0000313" key="2">
    <source>
        <dbReference type="Proteomes" id="UP000824037"/>
    </source>
</evidence>
<reference evidence="1" key="1">
    <citation type="journal article" date="2021" name="PeerJ">
        <title>Extensive microbial diversity within the chicken gut microbiome revealed by metagenomics and culture.</title>
        <authorList>
            <person name="Gilroy R."/>
            <person name="Ravi A."/>
            <person name="Getino M."/>
            <person name="Pursley I."/>
            <person name="Horton D.L."/>
            <person name="Alikhan N.F."/>
            <person name="Baker D."/>
            <person name="Gharbi K."/>
            <person name="Hall N."/>
            <person name="Watson M."/>
            <person name="Adriaenssens E.M."/>
            <person name="Foster-Nyarko E."/>
            <person name="Jarju S."/>
            <person name="Secka A."/>
            <person name="Antonio M."/>
            <person name="Oren A."/>
            <person name="Chaudhuri R.R."/>
            <person name="La Ragione R."/>
            <person name="Hildebrand F."/>
            <person name="Pallen M.J."/>
        </authorList>
    </citation>
    <scope>NUCLEOTIDE SEQUENCE</scope>
    <source>
        <strain evidence="1">ChiGjej4B4-7305</strain>
    </source>
</reference>
<dbReference type="Proteomes" id="UP000824037">
    <property type="component" value="Unassembled WGS sequence"/>
</dbReference>
<gene>
    <name evidence="1" type="ORF">H9815_14150</name>
</gene>
<proteinExistence type="predicted"/>